<dbReference type="Proteomes" id="UP000187429">
    <property type="component" value="Unassembled WGS sequence"/>
</dbReference>
<dbReference type="EMBL" id="LSSM01000654">
    <property type="protein sequence ID" value="OMJ28278.1"/>
    <property type="molecule type" value="Genomic_DNA"/>
</dbReference>
<organism evidence="1 2">
    <name type="scientific">Smittium culicis</name>
    <dbReference type="NCBI Taxonomy" id="133412"/>
    <lineage>
        <taxon>Eukaryota</taxon>
        <taxon>Fungi</taxon>
        <taxon>Fungi incertae sedis</taxon>
        <taxon>Zoopagomycota</taxon>
        <taxon>Kickxellomycotina</taxon>
        <taxon>Harpellomycetes</taxon>
        <taxon>Harpellales</taxon>
        <taxon>Legeriomycetaceae</taxon>
        <taxon>Smittium</taxon>
    </lineage>
</organism>
<accession>A0A1R1YN02</accession>
<dbReference type="AlphaFoldDB" id="A0A1R1YN02"/>
<protein>
    <submittedName>
        <fullName evidence="1">Uncharacterized protein</fullName>
    </submittedName>
</protein>
<gene>
    <name evidence="1" type="ORF">AYI69_g2252</name>
</gene>
<keyword evidence="2" id="KW-1185">Reference proteome</keyword>
<evidence type="ECO:0000313" key="1">
    <source>
        <dbReference type="EMBL" id="OMJ28278.1"/>
    </source>
</evidence>
<name>A0A1R1YN02_9FUNG</name>
<reference evidence="2" key="1">
    <citation type="submission" date="2017-01" db="EMBL/GenBank/DDBJ databases">
        <authorList>
            <person name="Wang Y."/>
            <person name="White M."/>
            <person name="Kvist S."/>
            <person name="Moncalvo J.-M."/>
        </authorList>
    </citation>
    <scope>NUCLEOTIDE SEQUENCE [LARGE SCALE GENOMIC DNA]</scope>
    <source>
        <strain evidence="2">ID-206-W2</strain>
    </source>
</reference>
<evidence type="ECO:0000313" key="2">
    <source>
        <dbReference type="Proteomes" id="UP000187429"/>
    </source>
</evidence>
<sequence length="88" mass="9651">MNFTGNPQQLIESEGISSMGSEKFKALLASRGFRRKISGEIEKDNNGLEILSCWRAPLGVQAILGKAHGKSMVRNIVDKGLQIPIKKL</sequence>
<comment type="caution">
    <text evidence="1">The sequence shown here is derived from an EMBL/GenBank/DDBJ whole genome shotgun (WGS) entry which is preliminary data.</text>
</comment>
<proteinExistence type="predicted"/>